<feature type="region of interest" description="Disordered" evidence="1">
    <location>
        <begin position="183"/>
        <end position="327"/>
    </location>
</feature>
<accession>A0A5J4K2M3</accession>
<sequence length="419" mass="45180">MGVLLGQLPLAELGRLKAELAETLIANFCYPRFYDYRTESLRMRPVDSAKRKEVWLYLSAVDFTAWNRVDVMSPELQTYIERLFIHFVQRNRAFFGNQGRKRMADVRMLITTSAQAVAEGLRAHLASPQKKRSTFGSPRPVPSWATTHATPLPELGWEQISQSTLLLQQQLQELRGEAGSYEGRQVGASLPPGPGRPAIPLPATPTASGALAPGRAPAPAEERSSAAAAAAPVSAPPTRRVPPIPSRALPGSPSAPAAAGPQAAPVRRPSGKLPQPGPAPQPAETSSAQAAASSTAPVPVQPRSPAGSQAGGRAPAPTPAEGTPLPANEDVTIFEEMRQQLVLWLRLEAVRLGLDISGQSPSQLIELLRRQDGFEQTRLQVISSLLNLITQVLKNGKASPMDYKQGLMFFLMHTRQLRP</sequence>
<comment type="caution">
    <text evidence="2">The sequence shown here is derived from an EMBL/GenBank/DDBJ whole genome shotgun (WGS) entry which is preliminary data.</text>
</comment>
<gene>
    <name evidence="2" type="ORF">KTAU_05310</name>
</gene>
<feature type="compositionally biased region" description="Low complexity" evidence="1">
    <location>
        <begin position="246"/>
        <end position="268"/>
    </location>
</feature>
<feature type="region of interest" description="Disordered" evidence="1">
    <location>
        <begin position="125"/>
        <end position="148"/>
    </location>
</feature>
<keyword evidence="3" id="KW-1185">Reference proteome</keyword>
<protein>
    <submittedName>
        <fullName evidence="2">Uncharacterized protein</fullName>
    </submittedName>
</protein>
<proteinExistence type="predicted"/>
<dbReference type="RefSeq" id="WP_151726865.1">
    <property type="nucleotide sequence ID" value="NZ_BKZV01000001.1"/>
</dbReference>
<organism evidence="2 3">
    <name type="scientific">Thermogemmatispora aurantia</name>
    <dbReference type="NCBI Taxonomy" id="2045279"/>
    <lineage>
        <taxon>Bacteria</taxon>
        <taxon>Bacillati</taxon>
        <taxon>Chloroflexota</taxon>
        <taxon>Ktedonobacteria</taxon>
        <taxon>Thermogemmatisporales</taxon>
        <taxon>Thermogemmatisporaceae</taxon>
        <taxon>Thermogemmatispora</taxon>
    </lineage>
</organism>
<reference evidence="2 3" key="1">
    <citation type="journal article" date="2019" name="Int. J. Syst. Evol. Microbiol.">
        <title>Thermogemmatispora aurantia sp. nov. and Thermogemmatispora argillosa sp. nov., within the class Ktedonobacteria, and emended description of the genus Thermogemmatispora.</title>
        <authorList>
            <person name="Zheng Y."/>
            <person name="Wang C.M."/>
            <person name="Sakai Y."/>
            <person name="Abe K."/>
            <person name="Yokota A."/>
            <person name="Yabe S."/>
        </authorList>
    </citation>
    <scope>NUCLEOTIDE SEQUENCE [LARGE SCALE GENOMIC DNA]</scope>
    <source>
        <strain evidence="2 3">A1-2</strain>
    </source>
</reference>
<name>A0A5J4K2M3_9CHLR</name>
<feature type="compositionally biased region" description="Low complexity" evidence="1">
    <location>
        <begin position="207"/>
        <end position="238"/>
    </location>
</feature>
<evidence type="ECO:0000313" key="3">
    <source>
        <dbReference type="Proteomes" id="UP000334820"/>
    </source>
</evidence>
<feature type="compositionally biased region" description="Low complexity" evidence="1">
    <location>
        <begin position="282"/>
        <end position="298"/>
    </location>
</feature>
<evidence type="ECO:0000256" key="1">
    <source>
        <dbReference type="SAM" id="MobiDB-lite"/>
    </source>
</evidence>
<dbReference type="EMBL" id="BKZV01000001">
    <property type="protein sequence ID" value="GER81893.1"/>
    <property type="molecule type" value="Genomic_DNA"/>
</dbReference>
<feature type="compositionally biased region" description="Pro residues" evidence="1">
    <location>
        <begin position="191"/>
        <end position="203"/>
    </location>
</feature>
<dbReference type="Proteomes" id="UP000334820">
    <property type="component" value="Unassembled WGS sequence"/>
</dbReference>
<dbReference type="AlphaFoldDB" id="A0A5J4K2M3"/>
<evidence type="ECO:0000313" key="2">
    <source>
        <dbReference type="EMBL" id="GER81893.1"/>
    </source>
</evidence>